<evidence type="ECO:0000256" key="1">
    <source>
        <dbReference type="SAM" id="MobiDB-lite"/>
    </source>
</evidence>
<dbReference type="SUPFAM" id="SSF47240">
    <property type="entry name" value="Ferritin-like"/>
    <property type="match status" value="1"/>
</dbReference>
<keyword evidence="3" id="KW-1185">Reference proteome</keyword>
<dbReference type="InterPro" id="IPR012347">
    <property type="entry name" value="Ferritin-like"/>
</dbReference>
<dbReference type="PANTHER" id="PTHR30565:SF9">
    <property type="entry name" value="PROTEIN YCIF"/>
    <property type="match status" value="1"/>
</dbReference>
<gene>
    <name evidence="2" type="ORF">GRAN_1820</name>
</gene>
<name>A0A4Q0T746_9BACT</name>
<feature type="compositionally biased region" description="Basic and acidic residues" evidence="1">
    <location>
        <begin position="170"/>
        <end position="186"/>
    </location>
</feature>
<sequence>MSLKDVFIEELRDLYSAENQLVKALPKMAKATKTPALKSLFTAHLEETKAQVKRLKQAFQIIGKKPTGQHCNGMEGVIKEGKEAIESDEEGPTKDVELIGAGLRTEHYEIAGYTAAIAIAKALGEKEIAALLNETLKEEQNAGKNLLMESKPALKGASAEAGAGQEEEDDKPKDTKEAVSKTKSEKDEAEAAPSLDSPTTETPVKKSKKSKKK</sequence>
<proteinExistence type="predicted"/>
<dbReference type="CDD" id="cd07909">
    <property type="entry name" value="YciF"/>
    <property type="match status" value="1"/>
</dbReference>
<organism evidence="2 3">
    <name type="scientific">Granulicella sibirica</name>
    <dbReference type="NCBI Taxonomy" id="2479048"/>
    <lineage>
        <taxon>Bacteria</taxon>
        <taxon>Pseudomonadati</taxon>
        <taxon>Acidobacteriota</taxon>
        <taxon>Terriglobia</taxon>
        <taxon>Terriglobales</taxon>
        <taxon>Acidobacteriaceae</taxon>
        <taxon>Granulicella</taxon>
    </lineage>
</organism>
<dbReference type="InterPro" id="IPR047114">
    <property type="entry name" value="YciF"/>
</dbReference>
<accession>A0A4Q0T746</accession>
<dbReference type="PANTHER" id="PTHR30565">
    <property type="entry name" value="PROTEIN YCIF"/>
    <property type="match status" value="1"/>
</dbReference>
<dbReference type="AlphaFoldDB" id="A0A4Q0T746"/>
<dbReference type="OrthoDB" id="9795056at2"/>
<evidence type="ECO:0000313" key="2">
    <source>
        <dbReference type="EMBL" id="RXH58510.1"/>
    </source>
</evidence>
<dbReference type="Pfam" id="PF05974">
    <property type="entry name" value="DUF892"/>
    <property type="match status" value="1"/>
</dbReference>
<dbReference type="InterPro" id="IPR010287">
    <property type="entry name" value="DUF892_YciF-like"/>
</dbReference>
<reference evidence="2 3" key="1">
    <citation type="submission" date="2018-11" db="EMBL/GenBank/DDBJ databases">
        <authorList>
            <person name="Mardanov A.V."/>
            <person name="Ravin N.V."/>
            <person name="Dedysh S.N."/>
        </authorList>
    </citation>
    <scope>NUCLEOTIDE SEQUENCE [LARGE SCALE GENOMIC DNA]</scope>
    <source>
        <strain evidence="2 3">AF10</strain>
    </source>
</reference>
<feature type="region of interest" description="Disordered" evidence="1">
    <location>
        <begin position="152"/>
        <end position="213"/>
    </location>
</feature>
<dbReference type="Gene3D" id="1.20.1260.10">
    <property type="match status" value="1"/>
</dbReference>
<dbReference type="RefSeq" id="WP_128912493.1">
    <property type="nucleotide sequence ID" value="NZ_RDSM01000001.1"/>
</dbReference>
<dbReference type="EMBL" id="RDSM01000001">
    <property type="protein sequence ID" value="RXH58510.1"/>
    <property type="molecule type" value="Genomic_DNA"/>
</dbReference>
<dbReference type="Proteomes" id="UP000289437">
    <property type="component" value="Unassembled WGS sequence"/>
</dbReference>
<evidence type="ECO:0000313" key="3">
    <source>
        <dbReference type="Proteomes" id="UP000289437"/>
    </source>
</evidence>
<reference evidence="3" key="2">
    <citation type="submission" date="2019-02" db="EMBL/GenBank/DDBJ databases">
        <title>Granulicella sibirica sp. nov., a psychrotolerant acidobacterium isolated from an organic soil layer in forested tundra, West Siberia.</title>
        <authorList>
            <person name="Oshkin I.Y."/>
            <person name="Kulichevskaya I.S."/>
            <person name="Rijpstra W.I.C."/>
            <person name="Sinninghe Damste J.S."/>
            <person name="Rakitin A.L."/>
            <person name="Ravin N.V."/>
            <person name="Dedysh S.N."/>
        </authorList>
    </citation>
    <scope>NUCLEOTIDE SEQUENCE [LARGE SCALE GENOMIC DNA]</scope>
    <source>
        <strain evidence="3">AF10</strain>
    </source>
</reference>
<dbReference type="InterPro" id="IPR009078">
    <property type="entry name" value="Ferritin-like_SF"/>
</dbReference>
<comment type="caution">
    <text evidence="2">The sequence shown here is derived from an EMBL/GenBank/DDBJ whole genome shotgun (WGS) entry which is preliminary data.</text>
</comment>
<protein>
    <submittedName>
        <fullName evidence="2">Protein YciF</fullName>
    </submittedName>
</protein>